<organism evidence="1 2">
    <name type="scientific">Nocardia carnea</name>
    <dbReference type="NCBI Taxonomy" id="37328"/>
    <lineage>
        <taxon>Bacteria</taxon>
        <taxon>Bacillati</taxon>
        <taxon>Actinomycetota</taxon>
        <taxon>Actinomycetes</taxon>
        <taxon>Mycobacteriales</taxon>
        <taxon>Nocardiaceae</taxon>
        <taxon>Nocardia</taxon>
    </lineage>
</organism>
<name>A0ABW7TQP2_9NOCA</name>
<proteinExistence type="predicted"/>
<dbReference type="Proteomes" id="UP001611263">
    <property type="component" value="Unassembled WGS sequence"/>
</dbReference>
<dbReference type="EMBL" id="JBIRUQ010000005">
    <property type="protein sequence ID" value="MFI1463353.1"/>
    <property type="molecule type" value="Genomic_DNA"/>
</dbReference>
<gene>
    <name evidence="1" type="ORF">ACH4WX_21760</name>
</gene>
<dbReference type="GeneID" id="93506781"/>
<protein>
    <submittedName>
        <fullName evidence="1">Uncharacterized protein</fullName>
    </submittedName>
</protein>
<comment type="caution">
    <text evidence="1">The sequence shown here is derived from an EMBL/GenBank/DDBJ whole genome shotgun (WGS) entry which is preliminary data.</text>
</comment>
<dbReference type="RefSeq" id="WP_033243278.1">
    <property type="nucleotide sequence ID" value="NZ_JBIRUQ010000005.1"/>
</dbReference>
<evidence type="ECO:0000313" key="2">
    <source>
        <dbReference type="Proteomes" id="UP001611263"/>
    </source>
</evidence>
<reference evidence="1 2" key="1">
    <citation type="submission" date="2024-10" db="EMBL/GenBank/DDBJ databases">
        <title>The Natural Products Discovery Center: Release of the First 8490 Sequenced Strains for Exploring Actinobacteria Biosynthetic Diversity.</title>
        <authorList>
            <person name="Kalkreuter E."/>
            <person name="Kautsar S.A."/>
            <person name="Yang D."/>
            <person name="Bader C.D."/>
            <person name="Teijaro C.N."/>
            <person name="Fluegel L."/>
            <person name="Davis C.M."/>
            <person name="Simpson J.R."/>
            <person name="Lauterbach L."/>
            <person name="Steele A.D."/>
            <person name="Gui C."/>
            <person name="Meng S."/>
            <person name="Li G."/>
            <person name="Viehrig K."/>
            <person name="Ye F."/>
            <person name="Su P."/>
            <person name="Kiefer A.F."/>
            <person name="Nichols A."/>
            <person name="Cepeda A.J."/>
            <person name="Yan W."/>
            <person name="Fan B."/>
            <person name="Jiang Y."/>
            <person name="Adhikari A."/>
            <person name="Zheng C.-J."/>
            <person name="Schuster L."/>
            <person name="Cowan T.M."/>
            <person name="Smanski M.J."/>
            <person name="Chevrette M.G."/>
            <person name="De Carvalho L.P.S."/>
            <person name="Shen B."/>
        </authorList>
    </citation>
    <scope>NUCLEOTIDE SEQUENCE [LARGE SCALE GENOMIC DNA]</scope>
    <source>
        <strain evidence="1 2">NPDC020568</strain>
    </source>
</reference>
<accession>A0ABW7TQP2</accession>
<evidence type="ECO:0000313" key="1">
    <source>
        <dbReference type="EMBL" id="MFI1463353.1"/>
    </source>
</evidence>
<keyword evidence="2" id="KW-1185">Reference proteome</keyword>
<sequence length="59" mass="6050">MDAGTLFTRELSRAPDDELTVLPDKLLRRPGVGLGERACTAGVSDIAGAPIDDSPAVAA</sequence>